<evidence type="ECO:0000313" key="3">
    <source>
        <dbReference type="Proteomes" id="UP001472677"/>
    </source>
</evidence>
<organism evidence="2 3">
    <name type="scientific">Hibiscus sabdariffa</name>
    <name type="common">roselle</name>
    <dbReference type="NCBI Taxonomy" id="183260"/>
    <lineage>
        <taxon>Eukaryota</taxon>
        <taxon>Viridiplantae</taxon>
        <taxon>Streptophyta</taxon>
        <taxon>Embryophyta</taxon>
        <taxon>Tracheophyta</taxon>
        <taxon>Spermatophyta</taxon>
        <taxon>Magnoliopsida</taxon>
        <taxon>eudicotyledons</taxon>
        <taxon>Gunneridae</taxon>
        <taxon>Pentapetalae</taxon>
        <taxon>rosids</taxon>
        <taxon>malvids</taxon>
        <taxon>Malvales</taxon>
        <taxon>Malvaceae</taxon>
        <taxon>Malvoideae</taxon>
        <taxon>Hibiscus</taxon>
    </lineage>
</organism>
<accession>A0ABR2CXR5</accession>
<gene>
    <name evidence="2" type="ORF">V6N12_014027</name>
</gene>
<comment type="caution">
    <text evidence="2">The sequence shown here is derived from an EMBL/GenBank/DDBJ whole genome shotgun (WGS) entry which is preliminary data.</text>
</comment>
<proteinExistence type="predicted"/>
<reference evidence="2 3" key="1">
    <citation type="journal article" date="2024" name="G3 (Bethesda)">
        <title>Genome assembly of Hibiscus sabdariffa L. provides insights into metabolisms of medicinal natural products.</title>
        <authorList>
            <person name="Kim T."/>
        </authorList>
    </citation>
    <scope>NUCLEOTIDE SEQUENCE [LARGE SCALE GENOMIC DNA]</scope>
    <source>
        <strain evidence="2">TK-2024</strain>
        <tissue evidence="2">Old leaves</tissue>
    </source>
</reference>
<keyword evidence="3" id="KW-1185">Reference proteome</keyword>
<evidence type="ECO:0000313" key="2">
    <source>
        <dbReference type="EMBL" id="KAK8525332.1"/>
    </source>
</evidence>
<dbReference type="EMBL" id="JBBPBM010000040">
    <property type="protein sequence ID" value="KAK8525332.1"/>
    <property type="molecule type" value="Genomic_DNA"/>
</dbReference>
<name>A0ABR2CXR5_9ROSI</name>
<evidence type="ECO:0000256" key="1">
    <source>
        <dbReference type="SAM" id="MobiDB-lite"/>
    </source>
</evidence>
<dbReference type="Proteomes" id="UP001472677">
    <property type="component" value="Unassembled WGS sequence"/>
</dbReference>
<protein>
    <submittedName>
        <fullName evidence="2">Uncharacterized protein</fullName>
    </submittedName>
</protein>
<feature type="region of interest" description="Disordered" evidence="1">
    <location>
        <begin position="42"/>
        <end position="74"/>
    </location>
</feature>
<sequence length="74" mass="8341">MTPPLFFDLLLTPVGHRVGRTTRFVTRVWRLAIRLVQPDLGVRPDQASPLLGHSTRPMSAIPAHHPPSLVERKE</sequence>